<reference evidence="5 6" key="1">
    <citation type="journal article" date="2016" name="Int. J. Syst. Evol. Microbiol.">
        <title>Caldimicrobium thiodismutans sp. nov., a sulfur-disproportionating bacterium isolated from a hot spring, and emended description of the genus Caldimicrobium.</title>
        <authorList>
            <person name="Kojima H."/>
            <person name="Umezawa K."/>
            <person name="Fukui M."/>
        </authorList>
    </citation>
    <scope>NUCLEOTIDE SEQUENCE [LARGE SCALE GENOMIC DNA]</scope>
    <source>
        <strain evidence="5 6">TF1</strain>
    </source>
</reference>
<dbReference type="AlphaFoldDB" id="A0A0U5AZ56"/>
<dbReference type="EC" id="4.2.1.10" evidence="4"/>
<dbReference type="GO" id="GO:0046279">
    <property type="term" value="P:3,4-dihydroxybenzoate biosynthetic process"/>
    <property type="evidence" value="ECO:0007669"/>
    <property type="project" value="TreeGrafter"/>
</dbReference>
<keyword evidence="4" id="KW-0057">Aromatic amino acid biosynthesis</keyword>
<evidence type="ECO:0000313" key="6">
    <source>
        <dbReference type="Proteomes" id="UP000068196"/>
    </source>
</evidence>
<evidence type="ECO:0000256" key="2">
    <source>
        <dbReference type="ARBA" id="ARBA00023239"/>
    </source>
</evidence>
<dbReference type="PANTHER" id="PTHR43699:SF1">
    <property type="entry name" value="3-DEHYDROQUINATE DEHYDRATASE"/>
    <property type="match status" value="1"/>
</dbReference>
<comment type="caution">
    <text evidence="4">Lacks conserved residue(s) required for the propagation of feature annotation.</text>
</comment>
<reference evidence="6" key="2">
    <citation type="journal article" date="2016" name="Int. J. Syst. Evol. Microbiol.">
        <title>Caldimicrobium thiodismutans sp. nov., a sulfur-disproportionating bacterium isolated from a hot spring.</title>
        <authorList>
            <person name="Kojima H."/>
            <person name="Umezawa K."/>
            <person name="Fukui M."/>
        </authorList>
    </citation>
    <scope>NUCLEOTIDE SEQUENCE [LARGE SCALE GENOMIC DNA]</scope>
    <source>
        <strain evidence="6">TF1</strain>
    </source>
</reference>
<dbReference type="GO" id="GO:0009073">
    <property type="term" value="P:aromatic amino acid family biosynthetic process"/>
    <property type="evidence" value="ECO:0007669"/>
    <property type="project" value="UniProtKB-KW"/>
</dbReference>
<organism evidence="5 6">
    <name type="scientific">Caldimicrobium thiodismutans</name>
    <dbReference type="NCBI Taxonomy" id="1653476"/>
    <lineage>
        <taxon>Bacteria</taxon>
        <taxon>Pseudomonadati</taxon>
        <taxon>Thermodesulfobacteriota</taxon>
        <taxon>Thermodesulfobacteria</taxon>
        <taxon>Thermodesulfobacteriales</taxon>
        <taxon>Thermodesulfobacteriaceae</taxon>
        <taxon>Caldimicrobium</taxon>
    </lineage>
</organism>
<dbReference type="InterPro" id="IPR013785">
    <property type="entry name" value="Aldolase_TIM"/>
</dbReference>
<dbReference type="UniPathway" id="UPA00053">
    <property type="reaction ID" value="UER00086"/>
</dbReference>
<evidence type="ECO:0000256" key="1">
    <source>
        <dbReference type="ARBA" id="ARBA00001864"/>
    </source>
</evidence>
<dbReference type="SUPFAM" id="SSF51569">
    <property type="entry name" value="Aldolase"/>
    <property type="match status" value="1"/>
</dbReference>
<dbReference type="GO" id="GO:0008652">
    <property type="term" value="P:amino acid biosynthetic process"/>
    <property type="evidence" value="ECO:0007669"/>
    <property type="project" value="UniProtKB-KW"/>
</dbReference>
<feature type="binding site" evidence="4">
    <location>
        <begin position="29"/>
        <end position="31"/>
    </location>
    <ligand>
        <name>3-dehydroquinate</name>
        <dbReference type="ChEBI" id="CHEBI:32364"/>
    </ligand>
</feature>
<dbReference type="HAMAP" id="MF_00214">
    <property type="entry name" value="AroD"/>
    <property type="match status" value="1"/>
</dbReference>
<gene>
    <name evidence="4" type="primary">aroD</name>
    <name evidence="5" type="ORF">THC_1618</name>
</gene>
<comment type="catalytic activity">
    <reaction evidence="1 4">
        <text>3-dehydroquinate = 3-dehydroshikimate + H2O</text>
        <dbReference type="Rhea" id="RHEA:21096"/>
        <dbReference type="ChEBI" id="CHEBI:15377"/>
        <dbReference type="ChEBI" id="CHEBI:16630"/>
        <dbReference type="ChEBI" id="CHEBI:32364"/>
        <dbReference type="EC" id="4.2.1.10"/>
    </reaction>
</comment>
<sequence>MFCVVLAGETWEEIYTQIEGAKTLTHLFELRLDYLEDFAEKELTKILERNYRFICTFRSKEEGGRKSCSPEKRWEILSKSASLGAYLIDVEWKHLYLGKLKSSIKKSPFFPEKILFSYHNFQETPPLKSLKDLLRRASLEGARWFKITTLVKSFSESLNLLSLIPYGKELGIEVIAFGMGEKGKLSRILSLLSGAPFTYVFPQGGKALAPGQLDLIQAKRLYEVLTSV</sequence>
<dbReference type="STRING" id="1653476.THC_1618"/>
<dbReference type="GO" id="GO:0003855">
    <property type="term" value="F:3-dehydroquinate dehydratase activity"/>
    <property type="evidence" value="ECO:0007669"/>
    <property type="project" value="UniProtKB-UniRule"/>
</dbReference>
<dbReference type="Pfam" id="PF01487">
    <property type="entry name" value="DHquinase_I"/>
    <property type="match status" value="1"/>
</dbReference>
<comment type="subunit">
    <text evidence="4">Homodimer.</text>
</comment>
<feature type="active site" description="Schiff-base intermediate with substrate" evidence="4">
    <location>
        <position position="146"/>
    </location>
</feature>
<dbReference type="EMBL" id="AP014945">
    <property type="protein sequence ID" value="BAU23982.1"/>
    <property type="molecule type" value="Genomic_DNA"/>
</dbReference>
<evidence type="ECO:0000256" key="4">
    <source>
        <dbReference type="HAMAP-Rule" id="MF_00214"/>
    </source>
</evidence>
<comment type="function">
    <text evidence="4">Involved in the third step of the chorismate pathway, which leads to the biosynthesis of aromatic amino acids. Catalyzes the cis-dehydration of 3-dehydroquinate (DHQ) and introduces the first double bond of the aromatic ring to yield 3-dehydroshikimate.</text>
</comment>
<proteinExistence type="inferred from homology"/>
<keyword evidence="3 4" id="KW-0704">Schiff base</keyword>
<comment type="pathway">
    <text evidence="4">Metabolic intermediate biosynthesis; chorismate biosynthesis; chorismate from D-erythrose 4-phosphate and phosphoenolpyruvate: step 3/7.</text>
</comment>
<dbReference type="Gene3D" id="3.20.20.70">
    <property type="entry name" value="Aldolase class I"/>
    <property type="match status" value="1"/>
</dbReference>
<dbReference type="PANTHER" id="PTHR43699">
    <property type="entry name" value="3-DEHYDROQUINATE DEHYDRATASE"/>
    <property type="match status" value="1"/>
</dbReference>
<keyword evidence="2 4" id="KW-0456">Lyase</keyword>
<dbReference type="OrthoDB" id="9813659at2"/>
<feature type="binding site" evidence="4">
    <location>
        <position position="187"/>
    </location>
    <ligand>
        <name>3-dehydroquinate</name>
        <dbReference type="ChEBI" id="CHEBI:32364"/>
    </ligand>
</feature>
<feature type="binding site" evidence="4">
    <location>
        <position position="58"/>
    </location>
    <ligand>
        <name>3-dehydroquinate</name>
        <dbReference type="ChEBI" id="CHEBI:32364"/>
    </ligand>
</feature>
<keyword evidence="4" id="KW-0028">Amino-acid biosynthesis</keyword>
<dbReference type="Proteomes" id="UP000068196">
    <property type="component" value="Chromosome"/>
</dbReference>
<accession>A0A0U5AZ56</accession>
<dbReference type="InterPro" id="IPR001381">
    <property type="entry name" value="DHquinase_I"/>
</dbReference>
<keyword evidence="6" id="KW-1185">Reference proteome</keyword>
<evidence type="ECO:0000256" key="3">
    <source>
        <dbReference type="ARBA" id="ARBA00023270"/>
    </source>
</evidence>
<dbReference type="KEGG" id="cthi:THC_1618"/>
<dbReference type="RefSeq" id="WP_068515905.1">
    <property type="nucleotide sequence ID" value="NZ_AP014945.1"/>
</dbReference>
<dbReference type="GO" id="GO:0009423">
    <property type="term" value="P:chorismate biosynthetic process"/>
    <property type="evidence" value="ECO:0007669"/>
    <property type="project" value="UniProtKB-UniRule"/>
</dbReference>
<feature type="active site" description="Proton donor/acceptor" evidence="4">
    <location>
        <position position="119"/>
    </location>
</feature>
<feature type="binding site" evidence="4">
    <location>
        <position position="212"/>
    </location>
    <ligand>
        <name>3-dehydroquinate</name>
        <dbReference type="ChEBI" id="CHEBI:32364"/>
    </ligand>
</feature>
<protein>
    <recommendedName>
        <fullName evidence="4">3-dehydroquinate dehydratase</fullName>
        <shortName evidence="4">3-dehydroquinase</shortName>
        <ecNumber evidence="4">4.2.1.10</ecNumber>
    </recommendedName>
    <alternativeName>
        <fullName evidence="4">Type I DHQase</fullName>
    </alternativeName>
    <alternativeName>
        <fullName evidence="4">Type I dehydroquinase</fullName>
        <shortName evidence="4">DHQ1</shortName>
    </alternativeName>
</protein>
<evidence type="ECO:0000313" key="5">
    <source>
        <dbReference type="EMBL" id="BAU23982.1"/>
    </source>
</evidence>
<name>A0A0U5AZ56_9BACT</name>
<dbReference type="InterPro" id="IPR050146">
    <property type="entry name" value="Type-I_3-dehydroquinase"/>
</dbReference>
<comment type="similarity">
    <text evidence="4">Belongs to the type-I 3-dehydroquinase family.</text>
</comment>
<dbReference type="CDD" id="cd00502">
    <property type="entry name" value="DHQase_I"/>
    <property type="match status" value="1"/>
</dbReference>